<feature type="domain" description="Protein zer-1 homolog-like C-terminal" evidence="1">
    <location>
        <begin position="143"/>
        <end position="223"/>
    </location>
</feature>
<proteinExistence type="predicted"/>
<evidence type="ECO:0000259" key="1">
    <source>
        <dbReference type="Pfam" id="PF22964"/>
    </source>
</evidence>
<reference evidence="3" key="1">
    <citation type="submission" date="2022-11" db="UniProtKB">
        <authorList>
            <consortium name="WormBaseParasite"/>
        </authorList>
    </citation>
    <scope>IDENTIFICATION</scope>
</reference>
<dbReference type="AlphaFoldDB" id="A0A915N8V7"/>
<organism evidence="2 3">
    <name type="scientific">Meloidogyne javanica</name>
    <name type="common">Root-knot nematode worm</name>
    <dbReference type="NCBI Taxonomy" id="6303"/>
    <lineage>
        <taxon>Eukaryota</taxon>
        <taxon>Metazoa</taxon>
        <taxon>Ecdysozoa</taxon>
        <taxon>Nematoda</taxon>
        <taxon>Chromadorea</taxon>
        <taxon>Rhabditida</taxon>
        <taxon>Tylenchina</taxon>
        <taxon>Tylenchomorpha</taxon>
        <taxon>Tylenchoidea</taxon>
        <taxon>Meloidogynidae</taxon>
        <taxon>Meloidogyninae</taxon>
        <taxon>Meloidogyne</taxon>
        <taxon>Meloidogyne incognita group</taxon>
    </lineage>
</organism>
<protein>
    <recommendedName>
        <fullName evidence="1">Protein zer-1 homolog-like C-terminal domain-containing protein</fullName>
    </recommendedName>
</protein>
<sequence length="380" mass="43503">MSSMLGEVKRLMARFDRDSDTMASFAVRTFDENMRHDGVDPLYKRCFVSVMALVVKHSDVENKIELGGFGIIEKYENPKCCYVLVQHSRKKFLDEVPINKTRFIEAADGKAVYEKYLSHADFGPRYFKNIRKNLANIENGIFADNSDPLTQQAVASTLAFSTSIMMEETKIKMGKTGAIEKIFKLIESKISKEEYDLAMIDGLKFLWNVTAGIEEKCKIFLKKCFEFLPPIIKKTEDCLNLTDKGVDKILLFMLTLKLNENKDLGEFTREILTDINKRGRAICQHKKMKLASDKYHIKNPMVRLIPCKDYSGYLSSTAFGSPAWCLLLFDKDKKEVLIKKVKTGTMDIREVKEYGKVLYSGLGRDPPQAIECKMMKEYGL</sequence>
<accession>A0A915N8V7</accession>
<evidence type="ECO:0000313" key="2">
    <source>
        <dbReference type="Proteomes" id="UP000887561"/>
    </source>
</evidence>
<keyword evidence="2" id="KW-1185">Reference proteome</keyword>
<dbReference type="Pfam" id="PF22964">
    <property type="entry name" value="ZER1-like_2nd"/>
    <property type="match status" value="1"/>
</dbReference>
<dbReference type="InterPro" id="IPR055142">
    <property type="entry name" value="ZER1-like_C"/>
</dbReference>
<dbReference type="Proteomes" id="UP000887561">
    <property type="component" value="Unplaced"/>
</dbReference>
<evidence type="ECO:0000313" key="3">
    <source>
        <dbReference type="WBParaSite" id="scaffold9575_cov219.g14090"/>
    </source>
</evidence>
<dbReference type="WBParaSite" id="scaffold9575_cov219.g14090">
    <property type="protein sequence ID" value="scaffold9575_cov219.g14090"/>
    <property type="gene ID" value="scaffold9575_cov219.g14090"/>
</dbReference>
<name>A0A915N8V7_MELJA</name>